<sequence>MGNYIRPLSDAVFTIASDDLWIESLAIQQLHTTANLPNMQRVVGMPDLHPGRGYPIGAAFFSAGRFYPALVGNDIGCGMALWQTDILARKYNADKFEKRLSALDDVAEESWLEENLPSAFAQHPWRSSLGSIGGGNHFAELQQVDQIINAELFALAGLDAQHLQLLVHSGSRGLGQSILQRHIASFSHHGLPEGSDDALAFARFNRHLIALRIMQQVKATGSPVLDVAHNFVSACRIGDQQGVLHRKGATPDDCGLVVIPGSRGDYSRLVQPVRSEETLHSLAHGAGRKWGRTECKGRLAAKYTATQLSRTELGSRVICRDKQLIFEEAPQAYKSAESVVQCQGRPD</sequence>
<evidence type="ECO:0000256" key="11">
    <source>
        <dbReference type="PIRSR" id="PIRSR601233-3"/>
    </source>
</evidence>
<feature type="binding site" evidence="11">
    <location>
        <position position="229"/>
    </location>
    <ligand>
        <name>Mn(2+)</name>
        <dbReference type="ChEBI" id="CHEBI:29035"/>
        <label>2</label>
    </ligand>
</feature>
<evidence type="ECO:0000256" key="8">
    <source>
        <dbReference type="ARBA" id="ARBA00047746"/>
    </source>
</evidence>
<dbReference type="KEGG" id="sfl:SF0283"/>
<evidence type="ECO:0000256" key="7">
    <source>
        <dbReference type="ARBA" id="ARBA00023211"/>
    </source>
</evidence>
<accession>A0A0H2UXB3</accession>
<dbReference type="SUPFAM" id="SSF103365">
    <property type="entry name" value="Hypothetical protein PH1602"/>
    <property type="match status" value="1"/>
</dbReference>
<keyword evidence="3 11" id="KW-0479">Metal-binding</keyword>
<dbReference type="SMR" id="A0A0H2UXB3"/>
<dbReference type="PANTHER" id="PTHR11118">
    <property type="entry name" value="RNA-SPLICING LIGASE RTCB HOMOLOG"/>
    <property type="match status" value="1"/>
</dbReference>
<dbReference type="GO" id="GO:0046872">
    <property type="term" value="F:metal ion binding"/>
    <property type="evidence" value="ECO:0007669"/>
    <property type="project" value="UniProtKB-KW"/>
</dbReference>
<evidence type="ECO:0000256" key="6">
    <source>
        <dbReference type="ARBA" id="ARBA00023134"/>
    </source>
</evidence>
<evidence type="ECO:0000256" key="5">
    <source>
        <dbReference type="ARBA" id="ARBA00022800"/>
    </source>
</evidence>
<keyword evidence="4 10" id="KW-0547">Nucleotide-binding</keyword>
<keyword evidence="6 10" id="KW-0342">GTP-binding</keyword>
<dbReference type="NCBIfam" id="NF007153">
    <property type="entry name" value="PRK09588.1"/>
    <property type="match status" value="1"/>
</dbReference>
<feature type="binding site" evidence="10">
    <location>
        <begin position="229"/>
        <end position="230"/>
    </location>
    <ligand>
        <name>GMP</name>
        <dbReference type="ChEBI" id="CHEBI:58115"/>
    </ligand>
</feature>
<dbReference type="RefSeq" id="WP_005053205.1">
    <property type="nucleotide sequence ID" value="NZ_BSBP01000045.1"/>
</dbReference>
<evidence type="ECO:0000313" key="12">
    <source>
        <dbReference type="EMBL" id="AAN41942.2"/>
    </source>
</evidence>
<dbReference type="GO" id="GO:0042245">
    <property type="term" value="P:RNA repair"/>
    <property type="evidence" value="ECO:0007669"/>
    <property type="project" value="UniProtKB-KW"/>
</dbReference>
<dbReference type="RefSeq" id="NP_706235.2">
    <property type="nucleotide sequence ID" value="NC_004337.2"/>
</dbReference>
<dbReference type="GeneID" id="1024289"/>
<feature type="binding site" evidence="10">
    <location>
        <begin position="284"/>
        <end position="287"/>
    </location>
    <ligand>
        <name>GMP</name>
        <dbReference type="ChEBI" id="CHEBI:58115"/>
    </ligand>
</feature>
<dbReference type="PaxDb" id="198214-SF0283"/>
<dbReference type="HOGENOM" id="CLU_022279_3_0_6"/>
<keyword evidence="2" id="KW-0436">Ligase</keyword>
<evidence type="ECO:0000256" key="3">
    <source>
        <dbReference type="ARBA" id="ARBA00022723"/>
    </source>
</evidence>
<protein>
    <recommendedName>
        <fullName evidence="1">3'-phosphate/5'-hydroxy nucleic acid ligase</fullName>
        <ecNumber evidence="1">6.5.1.8</ecNumber>
    </recommendedName>
</protein>
<dbReference type="Gene3D" id="3.90.1860.10">
    <property type="entry name" value="tRNA-splicing ligase RtcB"/>
    <property type="match status" value="1"/>
</dbReference>
<feature type="binding site" evidence="10">
    <location>
        <begin position="136"/>
        <end position="140"/>
    </location>
    <ligand>
        <name>GMP</name>
        <dbReference type="ChEBI" id="CHEBI:58115"/>
    </ligand>
</feature>
<keyword evidence="5" id="KW-0692">RNA repair</keyword>
<dbReference type="InterPro" id="IPR001233">
    <property type="entry name" value="RtcB"/>
</dbReference>
<feature type="binding site" evidence="11">
    <location>
        <position position="137"/>
    </location>
    <ligand>
        <name>Mn(2+)</name>
        <dbReference type="ChEBI" id="CHEBI:29035"/>
        <label>1</label>
    </ligand>
</feature>
<name>A0A0H2UXB3_SHIFL</name>
<evidence type="ECO:0000256" key="1">
    <source>
        <dbReference type="ARBA" id="ARBA00012726"/>
    </source>
</evidence>
<dbReference type="Proteomes" id="UP000001006">
    <property type="component" value="Chromosome"/>
</dbReference>
<evidence type="ECO:0000313" key="13">
    <source>
        <dbReference type="Proteomes" id="UP000001006"/>
    </source>
</evidence>
<evidence type="ECO:0000256" key="2">
    <source>
        <dbReference type="ARBA" id="ARBA00022598"/>
    </source>
</evidence>
<organism evidence="12 13">
    <name type="scientific">Shigella flexneri</name>
    <dbReference type="NCBI Taxonomy" id="623"/>
    <lineage>
        <taxon>Bacteria</taxon>
        <taxon>Pseudomonadati</taxon>
        <taxon>Pseudomonadota</taxon>
        <taxon>Gammaproteobacteria</taxon>
        <taxon>Enterobacterales</taxon>
        <taxon>Enterobacteriaceae</taxon>
        <taxon>Shigella</taxon>
    </lineage>
</organism>
<feature type="active site" description="GMP-histidine intermediate" evidence="9">
    <location>
        <position position="284"/>
    </location>
</feature>
<dbReference type="GO" id="GO:0170057">
    <property type="term" value="F:RNA ligase (GTP) activity"/>
    <property type="evidence" value="ECO:0007669"/>
    <property type="project" value="UniProtKB-EC"/>
</dbReference>
<dbReference type="AlphaFoldDB" id="A0A0H2UXB3"/>
<feature type="binding site" evidence="10">
    <location>
        <position position="267"/>
    </location>
    <ligand>
        <name>GMP</name>
        <dbReference type="ChEBI" id="CHEBI:58115"/>
    </ligand>
</feature>
<reference evidence="12 13" key="1">
    <citation type="journal article" date="2002" name="Nucleic Acids Res.">
        <title>Genome sequence of Shigella flexneri 2a: insights into pathogenicity through comparison with genomes of Escherichia coli K12 and O157.</title>
        <authorList>
            <person name="Jin Q."/>
            <person name="Yuan Z."/>
            <person name="Xu J."/>
            <person name="Wang Y."/>
            <person name="Shen Y."/>
            <person name="Lu W."/>
            <person name="Wang J."/>
            <person name="Liu H."/>
            <person name="Yang J."/>
            <person name="Yang F."/>
            <person name="Zhang X."/>
            <person name="Zhang J."/>
            <person name="Yang G."/>
            <person name="Wu H."/>
            <person name="Qu D."/>
            <person name="Dong J."/>
            <person name="Sun L."/>
            <person name="Xue Y."/>
            <person name="Zhao A."/>
            <person name="Gao Y."/>
            <person name="Zhu J."/>
            <person name="Kan B."/>
            <person name="Ding K."/>
            <person name="Chen S."/>
            <person name="Cheng H."/>
            <person name="Yao Z."/>
            <person name="He B."/>
            <person name="Chen R."/>
            <person name="Ma D."/>
            <person name="Qiang B."/>
            <person name="Wen Y."/>
            <person name="Hou Y."/>
            <person name="Yu J."/>
        </authorList>
    </citation>
    <scope>NUCLEOTIDE SEQUENCE [LARGE SCALE GENOMIC DNA]</scope>
    <source>
        <strain evidence="13">301 / Serotype 2a</strain>
    </source>
</reference>
<feature type="binding site" evidence="11">
    <location>
        <position position="74"/>
    </location>
    <ligand>
        <name>Mn(2+)</name>
        <dbReference type="ChEBI" id="CHEBI:29035"/>
        <label>1</label>
    </ligand>
</feature>
<keyword evidence="13" id="KW-1185">Reference proteome</keyword>
<dbReference type="PANTHER" id="PTHR11118:SF1">
    <property type="entry name" value="RNA-SPLICING LIGASE RTCB HOMOLOG"/>
    <property type="match status" value="1"/>
</dbReference>
<dbReference type="EC" id="6.5.1.8" evidence="1"/>
<dbReference type="GO" id="GO:0003972">
    <property type="term" value="F:RNA ligase (ATP) activity"/>
    <property type="evidence" value="ECO:0007669"/>
    <property type="project" value="TreeGrafter"/>
</dbReference>
<comment type="cofactor">
    <cofactor evidence="11">
        <name>Mn(2+)</name>
        <dbReference type="ChEBI" id="CHEBI:29035"/>
    </cofactor>
    <text evidence="11">Binds 2 manganese ions per subunit.</text>
</comment>
<dbReference type="InterPro" id="IPR017510">
    <property type="entry name" value="RtcB2"/>
</dbReference>
<evidence type="ECO:0000256" key="9">
    <source>
        <dbReference type="PIRSR" id="PIRSR601233-1"/>
    </source>
</evidence>
<proteinExistence type="predicted"/>
<keyword evidence="7 11" id="KW-0464">Manganese</keyword>
<evidence type="ECO:0000256" key="4">
    <source>
        <dbReference type="ARBA" id="ARBA00022741"/>
    </source>
</evidence>
<dbReference type="PATRIC" id="fig|198214.7.peg.323"/>
<accession>A0A0H2VSU9</accession>
<comment type="catalytic activity">
    <reaction evidence="8">
        <text>a 3'-end 3'-phospho-ribonucleotide-RNA + a 5'-end dephospho-ribonucleoside-RNA + GTP = a ribonucleotidyl-ribonucleotide-RNA + GMP + diphosphate</text>
        <dbReference type="Rhea" id="RHEA:68076"/>
        <dbReference type="Rhea" id="RHEA-COMP:10463"/>
        <dbReference type="Rhea" id="RHEA-COMP:13936"/>
        <dbReference type="Rhea" id="RHEA-COMP:17355"/>
        <dbReference type="ChEBI" id="CHEBI:33019"/>
        <dbReference type="ChEBI" id="CHEBI:37565"/>
        <dbReference type="ChEBI" id="CHEBI:58115"/>
        <dbReference type="ChEBI" id="CHEBI:83062"/>
        <dbReference type="ChEBI" id="CHEBI:138284"/>
        <dbReference type="ChEBI" id="CHEBI:173118"/>
        <dbReference type="EC" id="6.5.1.8"/>
    </reaction>
</comment>
<feature type="binding site" evidence="11">
    <location>
        <position position="168"/>
    </location>
    <ligand>
        <name>Mn(2+)</name>
        <dbReference type="ChEBI" id="CHEBI:29035"/>
        <label>2</label>
    </ligand>
</feature>
<dbReference type="GO" id="GO:0006396">
    <property type="term" value="P:RNA processing"/>
    <property type="evidence" value="ECO:0007669"/>
    <property type="project" value="InterPro"/>
</dbReference>
<dbReference type="NCBIfam" id="TIGR03073">
    <property type="entry name" value="release_rtcB"/>
    <property type="match status" value="1"/>
</dbReference>
<dbReference type="GO" id="GO:0005525">
    <property type="term" value="F:GTP binding"/>
    <property type="evidence" value="ECO:0007669"/>
    <property type="project" value="UniProtKB-KW"/>
</dbReference>
<dbReference type="Pfam" id="PF01139">
    <property type="entry name" value="RtcB"/>
    <property type="match status" value="3"/>
</dbReference>
<dbReference type="InterPro" id="IPR036025">
    <property type="entry name" value="RtcB-like_sf"/>
</dbReference>
<dbReference type="EMBL" id="AE005674">
    <property type="protein sequence ID" value="AAN41942.2"/>
    <property type="molecule type" value="Genomic_DNA"/>
</dbReference>
<evidence type="ECO:0000256" key="10">
    <source>
        <dbReference type="PIRSR" id="PIRSR601233-2"/>
    </source>
</evidence>
<gene>
    <name evidence="12" type="ordered locus">SF0283</name>
</gene>